<dbReference type="Pfam" id="PF00636">
    <property type="entry name" value="Ribonuclease_3"/>
    <property type="match status" value="1"/>
</dbReference>
<feature type="compositionally biased region" description="Polar residues" evidence="1">
    <location>
        <begin position="18"/>
        <end position="28"/>
    </location>
</feature>
<dbReference type="Gene3D" id="1.10.1520.10">
    <property type="entry name" value="Ribonuclease III domain"/>
    <property type="match status" value="1"/>
</dbReference>
<proteinExistence type="predicted"/>
<dbReference type="InterPro" id="IPR000999">
    <property type="entry name" value="RNase_III_dom"/>
</dbReference>
<accession>A0ABR3Q7B9</accession>
<dbReference type="EMBL" id="JBBXJM010000003">
    <property type="protein sequence ID" value="KAL1410540.1"/>
    <property type="molecule type" value="Genomic_DNA"/>
</dbReference>
<dbReference type="InterPro" id="IPR036389">
    <property type="entry name" value="RNase_III_sf"/>
</dbReference>
<dbReference type="GeneID" id="95985596"/>
<dbReference type="Proteomes" id="UP001565368">
    <property type="component" value="Unassembled WGS sequence"/>
</dbReference>
<evidence type="ECO:0000313" key="4">
    <source>
        <dbReference type="Proteomes" id="UP001565368"/>
    </source>
</evidence>
<feature type="region of interest" description="Disordered" evidence="1">
    <location>
        <begin position="1"/>
        <end position="89"/>
    </location>
</feature>
<gene>
    <name evidence="3" type="ORF">Q8F55_004553</name>
</gene>
<keyword evidence="4" id="KW-1185">Reference proteome</keyword>
<protein>
    <recommendedName>
        <fullName evidence="2">RNase III domain-containing protein</fullName>
    </recommendedName>
</protein>
<dbReference type="RefSeq" id="XP_069210484.1">
    <property type="nucleotide sequence ID" value="XM_069353066.1"/>
</dbReference>
<feature type="compositionally biased region" description="Basic residues" evidence="1">
    <location>
        <begin position="57"/>
        <end position="70"/>
    </location>
</feature>
<evidence type="ECO:0000256" key="1">
    <source>
        <dbReference type="SAM" id="MobiDB-lite"/>
    </source>
</evidence>
<organism evidence="3 4">
    <name type="scientific">Vanrija albida</name>
    <dbReference type="NCBI Taxonomy" id="181172"/>
    <lineage>
        <taxon>Eukaryota</taxon>
        <taxon>Fungi</taxon>
        <taxon>Dikarya</taxon>
        <taxon>Basidiomycota</taxon>
        <taxon>Agaricomycotina</taxon>
        <taxon>Tremellomycetes</taxon>
        <taxon>Trichosporonales</taxon>
        <taxon>Trichosporonaceae</taxon>
        <taxon>Vanrija</taxon>
    </lineage>
</organism>
<sequence length="229" mass="25753">MSVTAADRSSRVLELEELQQSQPSTKPPESTEPLTHAFTGLESDVLGLTRPVAPLPKKSKKSKKSKKAKKDPKPDCAKGHESAEGKALRKQVFTSKSAAPAHNFRLSYEPLEQLGDGILEMTTRLLIHDEYDELTWKRRQDIKVRIVKNETLGLVSRHYALRDMLLTGKKNAGDCADSPTKVDADVFEAFLGGLLKDRGYKKTRNWIRDVIEPILIWLNSQMEAELLVF</sequence>
<evidence type="ECO:0000259" key="2">
    <source>
        <dbReference type="PROSITE" id="PS50142"/>
    </source>
</evidence>
<evidence type="ECO:0000313" key="3">
    <source>
        <dbReference type="EMBL" id="KAL1410540.1"/>
    </source>
</evidence>
<feature type="domain" description="RNase III" evidence="2">
    <location>
        <begin position="88"/>
        <end position="199"/>
    </location>
</feature>
<dbReference type="CDD" id="cd00593">
    <property type="entry name" value="RIBOc"/>
    <property type="match status" value="1"/>
</dbReference>
<name>A0ABR3Q7B9_9TREE</name>
<reference evidence="3 4" key="1">
    <citation type="submission" date="2023-08" db="EMBL/GenBank/DDBJ databases">
        <title>Annotated Genome Sequence of Vanrija albida AlHP1.</title>
        <authorList>
            <person name="Herzog R."/>
        </authorList>
    </citation>
    <scope>NUCLEOTIDE SEQUENCE [LARGE SCALE GENOMIC DNA]</scope>
    <source>
        <strain evidence="3 4">AlHP1</strain>
    </source>
</reference>
<feature type="compositionally biased region" description="Basic and acidic residues" evidence="1">
    <location>
        <begin position="71"/>
        <end position="87"/>
    </location>
</feature>
<dbReference type="SUPFAM" id="SSF69065">
    <property type="entry name" value="RNase III domain-like"/>
    <property type="match status" value="1"/>
</dbReference>
<comment type="caution">
    <text evidence="3">The sequence shown here is derived from an EMBL/GenBank/DDBJ whole genome shotgun (WGS) entry which is preliminary data.</text>
</comment>
<dbReference type="SMART" id="SM00535">
    <property type="entry name" value="RIBOc"/>
    <property type="match status" value="1"/>
</dbReference>
<dbReference type="PROSITE" id="PS50142">
    <property type="entry name" value="RNASE_3_2"/>
    <property type="match status" value="1"/>
</dbReference>